<sequence length="611" mass="71214">MRVVKMMMVVLFLLLNANSMFCILNIPFEDKSLDKEISKSILEISRRYFSKLSHVFIQSLSMERTFSNIGRYNDEYLLMKMHNKLEIPVIMYKYSFTWKTKKPEDAQALVFILPKTNFEMQIRVFKKFMDDVHWEILYPRVYVVVVSPFIPASYKEVQFASYIVLNLIWLKLREANVIYIIPVTINDSFALLVYSWFPDGQSQPVCLKELYNITRVDLWSPKRSNFTRDTDLFPSKVIKDMGACSLLVSLYNMPPYILIASETKLGYLMEILSALSKTNRISLKLHEERMNENTMCDICLPLPLGSNIYTLVRKLCTYPHIVFSHSWYVPIIPIPKWQSIIRILNFETWIMVAVTYLLGTITFWLLKGGNDLVRAFIDTLRTFLCFGIADNFQGVLSIFYFSVWLYYCLHINTAYQSCLISFMAEPGIYPPISDLHELLSSEFAKESSILFEGENNLLNNLPYCGNSETCIDRMIRHKQTATYAPTLYTDMILKYVSIDRKRPEIISLKPASAITHYSAKVDLGPLLTRRIDHITQMFFSAGIIDYSHKQIYRFTMNTLRQIFPPKETIFALNFWHLLGAFFLLLAGHILACIAFVTEVLMKAYKKRNQKN</sequence>
<accession>A0AAD8AEQ2</accession>
<evidence type="ECO:0000256" key="1">
    <source>
        <dbReference type="ARBA" id="ARBA00004651"/>
    </source>
</evidence>
<keyword evidence="7" id="KW-0325">Glycoprotein</keyword>
<evidence type="ECO:0000256" key="4">
    <source>
        <dbReference type="ARBA" id="ARBA00022989"/>
    </source>
</evidence>
<comment type="subcellular location">
    <subcellularLocation>
        <location evidence="1">Cell membrane</location>
        <topology evidence="1">Multi-pass membrane protein</topology>
    </subcellularLocation>
</comment>
<gene>
    <name evidence="10" type="ORF">L9F63_011420</name>
</gene>
<dbReference type="Proteomes" id="UP001233999">
    <property type="component" value="Unassembled WGS sequence"/>
</dbReference>
<keyword evidence="11" id="KW-1185">Reference proteome</keyword>
<feature type="signal peptide" evidence="9">
    <location>
        <begin position="1"/>
        <end position="22"/>
    </location>
</feature>
<feature type="transmembrane region" description="Helical" evidence="8">
    <location>
        <begin position="574"/>
        <end position="601"/>
    </location>
</feature>
<evidence type="ECO:0000256" key="9">
    <source>
        <dbReference type="SAM" id="SignalP"/>
    </source>
</evidence>
<dbReference type="PANTHER" id="PTHR42643">
    <property type="entry name" value="IONOTROPIC RECEPTOR 20A-RELATED"/>
    <property type="match status" value="1"/>
</dbReference>
<keyword evidence="2" id="KW-1003">Cell membrane</keyword>
<dbReference type="EMBL" id="JASPKZ010001587">
    <property type="protein sequence ID" value="KAJ9597710.1"/>
    <property type="molecule type" value="Genomic_DNA"/>
</dbReference>
<feature type="chain" id="PRO_5042267598" evidence="9">
    <location>
        <begin position="23"/>
        <end position="611"/>
    </location>
</feature>
<keyword evidence="4 8" id="KW-1133">Transmembrane helix</keyword>
<keyword evidence="6" id="KW-0675">Receptor</keyword>
<evidence type="ECO:0000313" key="10">
    <source>
        <dbReference type="EMBL" id="KAJ9597710.1"/>
    </source>
</evidence>
<dbReference type="AlphaFoldDB" id="A0AAD8AEQ2"/>
<dbReference type="GO" id="GO:0005886">
    <property type="term" value="C:plasma membrane"/>
    <property type="evidence" value="ECO:0007669"/>
    <property type="project" value="UniProtKB-SubCell"/>
</dbReference>
<reference evidence="10" key="2">
    <citation type="submission" date="2023-05" db="EMBL/GenBank/DDBJ databases">
        <authorList>
            <person name="Fouks B."/>
        </authorList>
    </citation>
    <scope>NUCLEOTIDE SEQUENCE</scope>
    <source>
        <strain evidence="10">Stay&amp;Tobe</strain>
        <tissue evidence="10">Testes</tissue>
    </source>
</reference>
<keyword evidence="3 8" id="KW-0812">Transmembrane</keyword>
<dbReference type="InterPro" id="IPR052192">
    <property type="entry name" value="Insect_Ionotropic_Sensory_Rcpt"/>
</dbReference>
<keyword evidence="5 8" id="KW-0472">Membrane</keyword>
<keyword evidence="9" id="KW-0732">Signal</keyword>
<evidence type="ECO:0000313" key="11">
    <source>
        <dbReference type="Proteomes" id="UP001233999"/>
    </source>
</evidence>
<protein>
    <submittedName>
        <fullName evidence="10">Uncharacterized protein</fullName>
    </submittedName>
</protein>
<feature type="transmembrane region" description="Helical" evidence="8">
    <location>
        <begin position="387"/>
        <end position="407"/>
    </location>
</feature>
<evidence type="ECO:0000256" key="3">
    <source>
        <dbReference type="ARBA" id="ARBA00022692"/>
    </source>
</evidence>
<dbReference type="PANTHER" id="PTHR42643:SF30">
    <property type="entry name" value="IONOTROPIC RECEPTOR 40A-RELATED"/>
    <property type="match status" value="1"/>
</dbReference>
<evidence type="ECO:0000256" key="7">
    <source>
        <dbReference type="ARBA" id="ARBA00023180"/>
    </source>
</evidence>
<organism evidence="10 11">
    <name type="scientific">Diploptera punctata</name>
    <name type="common">Pacific beetle cockroach</name>
    <dbReference type="NCBI Taxonomy" id="6984"/>
    <lineage>
        <taxon>Eukaryota</taxon>
        <taxon>Metazoa</taxon>
        <taxon>Ecdysozoa</taxon>
        <taxon>Arthropoda</taxon>
        <taxon>Hexapoda</taxon>
        <taxon>Insecta</taxon>
        <taxon>Pterygota</taxon>
        <taxon>Neoptera</taxon>
        <taxon>Polyneoptera</taxon>
        <taxon>Dictyoptera</taxon>
        <taxon>Blattodea</taxon>
        <taxon>Blaberoidea</taxon>
        <taxon>Blaberidae</taxon>
        <taxon>Diplopterinae</taxon>
        <taxon>Diploptera</taxon>
    </lineage>
</organism>
<evidence type="ECO:0000256" key="6">
    <source>
        <dbReference type="ARBA" id="ARBA00023170"/>
    </source>
</evidence>
<reference evidence="10" key="1">
    <citation type="journal article" date="2023" name="IScience">
        <title>Live-bearing cockroach genome reveals convergent evolutionary mechanisms linked to viviparity in insects and beyond.</title>
        <authorList>
            <person name="Fouks B."/>
            <person name="Harrison M.C."/>
            <person name="Mikhailova A.A."/>
            <person name="Marchal E."/>
            <person name="English S."/>
            <person name="Carruthers M."/>
            <person name="Jennings E.C."/>
            <person name="Chiamaka E.L."/>
            <person name="Frigard R.A."/>
            <person name="Pippel M."/>
            <person name="Attardo G.M."/>
            <person name="Benoit J.B."/>
            <person name="Bornberg-Bauer E."/>
            <person name="Tobe S.S."/>
        </authorList>
    </citation>
    <scope>NUCLEOTIDE SEQUENCE</scope>
    <source>
        <strain evidence="10">Stay&amp;Tobe</strain>
    </source>
</reference>
<feature type="transmembrane region" description="Helical" evidence="8">
    <location>
        <begin position="348"/>
        <end position="366"/>
    </location>
</feature>
<comment type="caution">
    <text evidence="10">The sequence shown here is derived from an EMBL/GenBank/DDBJ whole genome shotgun (WGS) entry which is preliminary data.</text>
</comment>
<proteinExistence type="predicted"/>
<evidence type="ECO:0000256" key="5">
    <source>
        <dbReference type="ARBA" id="ARBA00023136"/>
    </source>
</evidence>
<evidence type="ECO:0000256" key="2">
    <source>
        <dbReference type="ARBA" id="ARBA00022475"/>
    </source>
</evidence>
<name>A0AAD8AEQ2_DIPPU</name>
<evidence type="ECO:0000256" key="8">
    <source>
        <dbReference type="SAM" id="Phobius"/>
    </source>
</evidence>